<protein>
    <submittedName>
        <fullName evidence="1">Putative periplasmic protein</fullName>
    </submittedName>
</protein>
<dbReference type="EMBL" id="FPHI01000015">
    <property type="protein sequence ID" value="SFV57241.1"/>
    <property type="molecule type" value="Genomic_DNA"/>
</dbReference>
<dbReference type="AlphaFoldDB" id="A0A1W1BUV0"/>
<organism evidence="1">
    <name type="scientific">hydrothermal vent metagenome</name>
    <dbReference type="NCBI Taxonomy" id="652676"/>
    <lineage>
        <taxon>unclassified sequences</taxon>
        <taxon>metagenomes</taxon>
        <taxon>ecological metagenomes</taxon>
    </lineage>
</organism>
<name>A0A1W1BUV0_9ZZZZ</name>
<proteinExistence type="predicted"/>
<accession>A0A1W1BUV0</accession>
<evidence type="ECO:0000313" key="1">
    <source>
        <dbReference type="EMBL" id="SFV57241.1"/>
    </source>
</evidence>
<reference evidence="1" key="1">
    <citation type="submission" date="2016-10" db="EMBL/GenBank/DDBJ databases">
        <authorList>
            <person name="de Groot N.N."/>
        </authorList>
    </citation>
    <scope>NUCLEOTIDE SEQUENCE</scope>
</reference>
<gene>
    <name evidence="1" type="ORF">MNB_SV-3-1357</name>
</gene>
<sequence>MKKLWMVCLSFSLVLFLSLGAGYLFIYSDAGNTFLKPYVEDYLKEQTSLLLKVDRFTLREKQVRIVCSVNRTLSLEAVSNYNLWEGSFQGIYRLKAKDFQYKNIVLRQADIKGDFRGKTDNFQIEGKGNALDSKVSYILSILAQELRNIKVNMRGVSLSEALSLAGKEPVAKGRIDVNINMPHIGEKGTKGEGVIVLDKGVFNRTLIIKKYGYLLPKESYLKSKIKMFLKGGRLAFSLNAKSNLFHIQSKEGFVNLQTKRIHTLYTADIKELRILSHNKLSGSFLLHGSADVINKKLLLKAESPSMGGKILFSLNDMMDIHLKNVALEKIWGLFGQPPYSKGVLDMHAKIDTKMLSGAYNMQIKEGIPNRSQIEKATGFRLNKHEKFTLSSEGKITQGILEAKSMIHASFAKAVLPKTVYHFKNKSLATSFDINLYDLGMLTLNKKRVKKSSVSTKGRLKFNKNLWVEGVVSGLAKKFSFHYSSKQAKVDAKVLSLEKLWQLSMLPPYVHGEVNIEASIKGREKYNGNFSLSAKHLVTNPHVMKNLFGKPLTLKFALQSSGTLKKTKVSSQTLIKSDIAEVALQHTQFDIASHILKSSYVIDIADMTKLERIIDKKLYGKMHLEGGFGQNGSTHIWGHTDSLGGKIDYTLYGKLLKLDMKEVPVSHIMHMLGMKEIILGRASGKMMQNLKTYAATADIVIDGFQIKPNKTTKIVKSIIGKDPTRIIFKSTTLHAKRKGQMTTYTLHAKGNRVSLDITQGRFNHRTKANHASFIFIYEKHKIRGKISGSSENPKIEIDPVFMLSDKIEKEIFKGLDKVIQKKMGGFLKGFRF</sequence>